<dbReference type="PANTHER" id="PTHR35446">
    <property type="entry name" value="SI:CH211-175M2.5"/>
    <property type="match status" value="1"/>
</dbReference>
<evidence type="ECO:0000256" key="1">
    <source>
        <dbReference type="SAM" id="MobiDB-lite"/>
    </source>
</evidence>
<protein>
    <submittedName>
        <fullName evidence="3">Alkyl hydroperoxide reductase AhpD</fullName>
    </submittedName>
</protein>
<dbReference type="InterPro" id="IPR010195">
    <property type="entry name" value="Uncharacterised_peroxidase-rel"/>
</dbReference>
<accession>A0ABQ2KEC4</accession>
<feature type="region of interest" description="Disordered" evidence="1">
    <location>
        <begin position="164"/>
        <end position="188"/>
    </location>
</feature>
<sequence>MPTSERTSSLAAVLDLPSDPIAGHRPEAAAEADAGVRALFEEPQRIPSPVLHALAARVARHQGSRALLDHHAAEALADPVAATLLGDALPTDHRLRALVEHVDLITVSPALVDRDDQLVLPHAGVTADDVVLISQVVALTSYRIRAAHGAQLLAGVVPERADGFERPTVGRGRAHARPDRTTSGTPAPTAFTREVLQWEPWVPSIPEVELTEAQAASFAAKATRNSVYFRLLARVPGVLRARSALDNAVFQGEGGLPKGERELAAAVASKVNDCIYCASVHARRAVHHTERAADVDRLLAIELPRDADWVASDVEALAEGQDARWAAIVRFAARLSALVPVADAADLEALRAVGLDDAEVADLVQATAFFAWANRLMLSLGEPALPQA</sequence>
<name>A0ABQ2KEC4_9MICO</name>
<evidence type="ECO:0000313" key="4">
    <source>
        <dbReference type="Proteomes" id="UP000626982"/>
    </source>
</evidence>
<dbReference type="NCBIfam" id="TIGR01926">
    <property type="entry name" value="peroxid_rel"/>
    <property type="match status" value="1"/>
</dbReference>
<gene>
    <name evidence="3" type="ORF">GCM10010968_05910</name>
</gene>
<evidence type="ECO:0000313" key="3">
    <source>
        <dbReference type="EMBL" id="GGN79214.1"/>
    </source>
</evidence>
<dbReference type="PANTHER" id="PTHR35446:SF2">
    <property type="entry name" value="CARBOXYMUCONOLACTONE DECARBOXYLASE-LIKE DOMAIN-CONTAINING PROTEIN"/>
    <property type="match status" value="1"/>
</dbReference>
<feature type="domain" description="Carboxymuconolactone decarboxylase-like" evidence="2">
    <location>
        <begin position="236"/>
        <end position="306"/>
    </location>
</feature>
<dbReference type="EMBL" id="BMLM01000001">
    <property type="protein sequence ID" value="GGN79214.1"/>
    <property type="molecule type" value="Genomic_DNA"/>
</dbReference>
<dbReference type="Pfam" id="PF02627">
    <property type="entry name" value="CMD"/>
    <property type="match status" value="1"/>
</dbReference>
<dbReference type="InterPro" id="IPR004675">
    <property type="entry name" value="AhpD_core"/>
</dbReference>
<dbReference type="NCBIfam" id="TIGR00778">
    <property type="entry name" value="ahpD_dom"/>
    <property type="match status" value="1"/>
</dbReference>
<organism evidence="3 4">
    <name type="scientific">Agrococcus terreus</name>
    <dbReference type="NCBI Taxonomy" id="574649"/>
    <lineage>
        <taxon>Bacteria</taxon>
        <taxon>Bacillati</taxon>
        <taxon>Actinomycetota</taxon>
        <taxon>Actinomycetes</taxon>
        <taxon>Micrococcales</taxon>
        <taxon>Microbacteriaceae</taxon>
        <taxon>Agrococcus</taxon>
    </lineage>
</organism>
<keyword evidence="4" id="KW-1185">Reference proteome</keyword>
<dbReference type="InterPro" id="IPR003779">
    <property type="entry name" value="CMD-like"/>
</dbReference>
<dbReference type="RefSeq" id="WP_188715884.1">
    <property type="nucleotide sequence ID" value="NZ_BAABBD010000001.1"/>
</dbReference>
<dbReference type="InterPro" id="IPR029032">
    <property type="entry name" value="AhpD-like"/>
</dbReference>
<dbReference type="Proteomes" id="UP000626982">
    <property type="component" value="Unassembled WGS sequence"/>
</dbReference>
<proteinExistence type="predicted"/>
<evidence type="ECO:0000259" key="2">
    <source>
        <dbReference type="Pfam" id="PF02627"/>
    </source>
</evidence>
<comment type="caution">
    <text evidence="3">The sequence shown here is derived from an EMBL/GenBank/DDBJ whole genome shotgun (WGS) entry which is preliminary data.</text>
</comment>
<dbReference type="Gene3D" id="1.20.1290.10">
    <property type="entry name" value="AhpD-like"/>
    <property type="match status" value="2"/>
</dbReference>
<dbReference type="SUPFAM" id="SSF69118">
    <property type="entry name" value="AhpD-like"/>
    <property type="match status" value="2"/>
</dbReference>
<reference evidence="4" key="1">
    <citation type="journal article" date="2019" name="Int. J. Syst. Evol. Microbiol.">
        <title>The Global Catalogue of Microorganisms (GCM) 10K type strain sequencing project: providing services to taxonomists for standard genome sequencing and annotation.</title>
        <authorList>
            <consortium name="The Broad Institute Genomics Platform"/>
            <consortium name="The Broad Institute Genome Sequencing Center for Infectious Disease"/>
            <person name="Wu L."/>
            <person name="Ma J."/>
        </authorList>
    </citation>
    <scope>NUCLEOTIDE SEQUENCE [LARGE SCALE GENOMIC DNA]</scope>
    <source>
        <strain evidence="4">CGMCC 1.6960</strain>
    </source>
</reference>